<dbReference type="Gene3D" id="3.30.1330.60">
    <property type="entry name" value="OmpA-like domain"/>
    <property type="match status" value="1"/>
</dbReference>
<dbReference type="RefSeq" id="WP_166312628.1">
    <property type="nucleotide sequence ID" value="NZ_WOTH01000001.1"/>
</dbReference>
<dbReference type="InterPro" id="IPR036737">
    <property type="entry name" value="OmpA-like_sf"/>
</dbReference>
<organism evidence="3 4">
    <name type="scientific">Acetobacter estunensis</name>
    <dbReference type="NCBI Taxonomy" id="104097"/>
    <lineage>
        <taxon>Bacteria</taxon>
        <taxon>Pseudomonadati</taxon>
        <taxon>Pseudomonadota</taxon>
        <taxon>Alphaproteobacteria</taxon>
        <taxon>Acetobacterales</taxon>
        <taxon>Acetobacteraceae</taxon>
        <taxon>Acetobacter</taxon>
    </lineage>
</organism>
<evidence type="ECO:0000313" key="4">
    <source>
        <dbReference type="Proteomes" id="UP000597459"/>
    </source>
</evidence>
<keyword evidence="4" id="KW-1185">Reference proteome</keyword>
<evidence type="ECO:0000256" key="1">
    <source>
        <dbReference type="SAM" id="MobiDB-lite"/>
    </source>
</evidence>
<feature type="region of interest" description="Disordered" evidence="1">
    <location>
        <begin position="67"/>
        <end position="152"/>
    </location>
</feature>
<feature type="domain" description="OmpA-like" evidence="2">
    <location>
        <begin position="186"/>
        <end position="265"/>
    </location>
</feature>
<comment type="caution">
    <text evidence="3">The sequence shown here is derived from an EMBL/GenBank/DDBJ whole genome shotgun (WGS) entry which is preliminary data.</text>
</comment>
<proteinExistence type="predicted"/>
<feature type="compositionally biased region" description="Low complexity" evidence="1">
    <location>
        <begin position="101"/>
        <end position="119"/>
    </location>
</feature>
<evidence type="ECO:0000313" key="3">
    <source>
        <dbReference type="EMBL" id="NHO52498.1"/>
    </source>
</evidence>
<dbReference type="EMBL" id="WOTH01000001">
    <property type="protein sequence ID" value="NHO52498.1"/>
    <property type="molecule type" value="Genomic_DNA"/>
</dbReference>
<dbReference type="InterPro" id="IPR006665">
    <property type="entry name" value="OmpA-like"/>
</dbReference>
<name>A0A967B408_9PROT</name>
<gene>
    <name evidence="3" type="ORF">GOB87_00760</name>
</gene>
<evidence type="ECO:0000259" key="2">
    <source>
        <dbReference type="Pfam" id="PF00691"/>
    </source>
</evidence>
<protein>
    <submittedName>
        <fullName evidence="3">OmpA family protein</fullName>
    </submittedName>
</protein>
<sequence length="288" mass="30394">MKDDRFRSIFPPVLGPVSQMRLLMLLRERHAFRLSAFPLACIWCFVLAAPLAHAQVSTDTSALDALGPAPAKKSGARQTPSPTRPKASSVARTGAKHVVEHAAPAKVAPVPQKAPDAPATASGPKPASPSHAPVAATIPPAPPPPPVFTAPQIPVQLHPFPLPPDPQPVADAKGDSRPIDGGVRVTFAADSDHLNTETRNAILAFAKALKERPDTRALVDTTASGVPNDPSRPRRMALSRGLVVRAVLMNAGVPSTRIYVRVIGLPDKTGIETPADRADIRRSDAVDQ</sequence>
<feature type="compositionally biased region" description="Pro residues" evidence="1">
    <location>
        <begin position="139"/>
        <end position="148"/>
    </location>
</feature>
<dbReference type="SUPFAM" id="SSF103088">
    <property type="entry name" value="OmpA-like"/>
    <property type="match status" value="1"/>
</dbReference>
<dbReference type="Pfam" id="PF00691">
    <property type="entry name" value="OmpA"/>
    <property type="match status" value="1"/>
</dbReference>
<dbReference type="AlphaFoldDB" id="A0A967B408"/>
<accession>A0A967B408</accession>
<reference evidence="3" key="1">
    <citation type="submission" date="2019-11" db="EMBL/GenBank/DDBJ databases">
        <title>Description of new Acetobacter species.</title>
        <authorList>
            <person name="Cleenwerck I."/>
            <person name="Sombolestani A.S."/>
        </authorList>
    </citation>
    <scope>NUCLEOTIDE SEQUENCE</scope>
    <source>
        <strain evidence="3">LMG 1626</strain>
    </source>
</reference>
<dbReference type="Proteomes" id="UP000597459">
    <property type="component" value="Unassembled WGS sequence"/>
</dbReference>